<dbReference type="Proteomes" id="UP001177023">
    <property type="component" value="Unassembled WGS sequence"/>
</dbReference>
<dbReference type="CDD" id="cd00054">
    <property type="entry name" value="EGF_CA"/>
    <property type="match status" value="1"/>
</dbReference>
<dbReference type="InterPro" id="IPR053295">
    <property type="entry name" value="Innate_immunity_reg"/>
</dbReference>
<feature type="chain" id="PRO_5041388718" description="EGF-like domain-containing protein" evidence="2">
    <location>
        <begin position="19"/>
        <end position="1167"/>
    </location>
</feature>
<dbReference type="PROSITE" id="PS50026">
    <property type="entry name" value="EGF_3"/>
    <property type="match status" value="2"/>
</dbReference>
<keyword evidence="1" id="KW-0245">EGF-like domain</keyword>
<evidence type="ECO:0000256" key="2">
    <source>
        <dbReference type="SAM" id="SignalP"/>
    </source>
</evidence>
<comment type="caution">
    <text evidence="4">The sequence shown here is derived from an EMBL/GenBank/DDBJ whole genome shotgun (WGS) entry which is preliminary data.</text>
</comment>
<dbReference type="SUPFAM" id="SSF57196">
    <property type="entry name" value="EGF/Laminin"/>
    <property type="match status" value="1"/>
</dbReference>
<keyword evidence="1" id="KW-1015">Disulfide bond</keyword>
<keyword evidence="2" id="KW-0732">Signal</keyword>
<organism evidence="4 5">
    <name type="scientific">Mesorhabditis spiculigera</name>
    <dbReference type="NCBI Taxonomy" id="96644"/>
    <lineage>
        <taxon>Eukaryota</taxon>
        <taxon>Metazoa</taxon>
        <taxon>Ecdysozoa</taxon>
        <taxon>Nematoda</taxon>
        <taxon>Chromadorea</taxon>
        <taxon>Rhabditida</taxon>
        <taxon>Rhabditina</taxon>
        <taxon>Rhabditomorpha</taxon>
        <taxon>Rhabditoidea</taxon>
        <taxon>Rhabditidae</taxon>
        <taxon>Mesorhabditinae</taxon>
        <taxon>Mesorhabditis</taxon>
    </lineage>
</organism>
<feature type="signal peptide" evidence="2">
    <location>
        <begin position="1"/>
        <end position="18"/>
    </location>
</feature>
<evidence type="ECO:0000259" key="3">
    <source>
        <dbReference type="PROSITE" id="PS50026"/>
    </source>
</evidence>
<dbReference type="PROSITE" id="PS01186">
    <property type="entry name" value="EGF_2"/>
    <property type="match status" value="1"/>
</dbReference>
<dbReference type="InterPro" id="IPR000742">
    <property type="entry name" value="EGF"/>
</dbReference>
<dbReference type="EMBL" id="CATQJA010002650">
    <property type="protein sequence ID" value="CAJ0577375.1"/>
    <property type="molecule type" value="Genomic_DNA"/>
</dbReference>
<evidence type="ECO:0000313" key="4">
    <source>
        <dbReference type="EMBL" id="CAJ0577375.1"/>
    </source>
</evidence>
<feature type="domain" description="EGF-like" evidence="3">
    <location>
        <begin position="854"/>
        <end position="887"/>
    </location>
</feature>
<dbReference type="PANTHER" id="PTHR47324:SF1">
    <property type="entry name" value="EGF-LIKE DOMAIN-CONTAINING PROTEIN-RELATED"/>
    <property type="match status" value="1"/>
</dbReference>
<accession>A0AA36CYL3</accession>
<protein>
    <recommendedName>
        <fullName evidence="3">EGF-like domain-containing protein</fullName>
    </recommendedName>
</protein>
<sequence length="1167" mass="127968">MRASFLLWIPVLLLGAEAFREIPIEEYERTCFNDGVYVNGTLCQCQPYFTGDNCANRLCINGGHNAQLNDFKTRCVCPPGFQGTHCEPQPCRGDVSSTQTFSPPNSKRSASFYFTLSKGMNAKLENDNILDAICNLFDSPYGISELNLLNTEVSTFRIANKAACQAATKYLHQWCAVDDDECPESVIPATALLNAIRGSLPHSPIFIITNVKSSIFADDNDRKTILQLATSLRITLNPLLFAPDGTNHPWIYDDPGYKDYSDLAEATGGLYLTPYDTSGDRTLGDKNITDAMFQAFTLSTSYNRIEQDPNNRLTFDLYSADTSFYFYFREPEAPSNFDTRADGARCLYPSIVAQIQGCTEGTVTWVKVSDQDDAAPSQGILPLYCGAAIYVSSNGAEKLQVEPEEEEAKIDSPIVDAGKCLPASPNYLNNDQFVLGLVIDNDPAITEQLLQNPGNIFETLVPMWPKDGAAVTSMVGDASFTTRAAKTLQEAIQNVMNNIATTTTTEPHFANALQGISNVAASPLKTYFDLFVIAKSTSAFTLNAKQQFDALAALYKRRIRVNWLWVRQEDPVPTTDQPFDTFSRRIAAATGGISHVFDDVPAFFANFKYLFGNELAYSQEWIHPLPGFIGRNLVIGQNETLYFVVEGPPSNETILGLPGNPAASPDYSTNDTSGQQISVFKYFSEKADQFSYRLQIDGGIGPTSFRIYGTHKIQASIAFSDTQSNGNDLYGPIFGEPVEYPVFATVMGFGGIEGVAIYQQDDLSLSQLDVGNPKPLNSNCTVLPFPYYLNYNWICAIPNQLYHVQMSINASSDPGALLRTFSFVCNSDSDAPGAQCGAHGKAYKDTCACNAGWTGTTCTTPVCQNGGNVTSGQTCICPNSTSGFFCEYLIGYDCIPESELNLPEYRSNIGSLIFVVEENDELKAIIEGWTALLADKTGTDLNTMFQSVQIIVVTYSDANGVKTRLVTNDPKWLAQSFGVSNDWGQSDGDYTEYALIEALDHQTTDRSLLLWISSTIWDGEGGPDTTLQKALYRKIADKRADVRIYSAVNNGNEDPLIQRLAMMSATVPVMLRNAADLNNTLPKNGQFGPILTTLDYSADCANISTDIYIPDDDGTITFITFQGFPRPVVTDKSGTAVELFPVTDLPTQIDYIKATGVLTFQFMGPGR</sequence>
<dbReference type="PANTHER" id="PTHR47324">
    <property type="entry name" value="PROTEIN IRG-7-RELATED"/>
    <property type="match status" value="1"/>
</dbReference>
<dbReference type="Gene3D" id="2.10.25.10">
    <property type="entry name" value="Laminin"/>
    <property type="match status" value="1"/>
</dbReference>
<feature type="non-terminal residue" evidence="4">
    <location>
        <position position="1"/>
    </location>
</feature>
<dbReference type="AlphaFoldDB" id="A0AA36CYL3"/>
<dbReference type="PROSITE" id="PS00022">
    <property type="entry name" value="EGF_1"/>
    <property type="match status" value="2"/>
</dbReference>
<comment type="caution">
    <text evidence="1">Lacks conserved residue(s) required for the propagation of feature annotation.</text>
</comment>
<feature type="disulfide bond" evidence="1">
    <location>
        <begin position="877"/>
        <end position="886"/>
    </location>
</feature>
<gene>
    <name evidence="4" type="ORF">MSPICULIGERA_LOCUS15648</name>
</gene>
<evidence type="ECO:0000313" key="5">
    <source>
        <dbReference type="Proteomes" id="UP001177023"/>
    </source>
</evidence>
<evidence type="ECO:0000256" key="1">
    <source>
        <dbReference type="PROSITE-ProRule" id="PRU00076"/>
    </source>
</evidence>
<dbReference type="SMART" id="SM00181">
    <property type="entry name" value="EGF"/>
    <property type="match status" value="2"/>
</dbReference>
<reference evidence="4" key="1">
    <citation type="submission" date="2023-06" db="EMBL/GenBank/DDBJ databases">
        <authorList>
            <person name="Delattre M."/>
        </authorList>
    </citation>
    <scope>NUCLEOTIDE SEQUENCE</scope>
    <source>
        <strain evidence="4">AF72</strain>
    </source>
</reference>
<proteinExistence type="predicted"/>
<feature type="disulfide bond" evidence="1">
    <location>
        <begin position="77"/>
        <end position="86"/>
    </location>
</feature>
<feature type="domain" description="EGF-like" evidence="3">
    <location>
        <begin position="50"/>
        <end position="87"/>
    </location>
</feature>
<keyword evidence="5" id="KW-1185">Reference proteome</keyword>
<name>A0AA36CYL3_9BILA</name>
<dbReference type="Pfam" id="PF23106">
    <property type="entry name" value="EGF_Teneurin"/>
    <property type="match status" value="1"/>
</dbReference>